<evidence type="ECO:0000259" key="1">
    <source>
        <dbReference type="PROSITE" id="PS50174"/>
    </source>
</evidence>
<dbReference type="InterPro" id="IPR021859">
    <property type="entry name" value="XTBD"/>
</dbReference>
<sequence length="415" mass="47980">MCLTCATPKNLEHSTVVEQTETVDVDTSWSIESYRNPYDTRSLWNLKKWFMELHKETIAEEELVTLAQVFANIEAHGCSYEPKLMERVKHLGEPIARVYHNLKRNKCTRTLVPAGKAARLWQDEMPFAKYLDEERQRQIVQISPTLSTQTLGQMFQNIVVVNNSLKETIEWFERLGCGTISVTISPLAYGGAYEVKAYAANIFITKAAGQYEEAYEQCVANLLDILKNYCYQVNYIQSFPYVNYNVERLLSEVVPAQRLQENNRGYRMLQRLGWTGGPLGQNRTGIVNPIEVSYKTDRCGLGCMKKRKSAGKVAEMDVLFYRELMDVILSRKPYYDLIFSTEFTVKERTILARLAQHRRIRCETRLSVTGQAQFVVKRYPLQPHVVLMQALIEKHPLVLKYYEVIPPKLRLLLPN</sequence>
<dbReference type="VEuPathDB" id="VectorBase:ADIR006676"/>
<feature type="domain" description="G-patch" evidence="1">
    <location>
        <begin position="261"/>
        <end position="306"/>
    </location>
</feature>
<dbReference type="PROSITE" id="PS51827">
    <property type="entry name" value="XTBD"/>
    <property type="match status" value="1"/>
</dbReference>
<dbReference type="InterPro" id="IPR039146">
    <property type="entry name" value="GPANK1"/>
</dbReference>
<dbReference type="Pfam" id="PF11952">
    <property type="entry name" value="XTBD"/>
    <property type="match status" value="1"/>
</dbReference>
<organism evidence="3 4">
    <name type="scientific">Anopheles dirus</name>
    <dbReference type="NCBI Taxonomy" id="7168"/>
    <lineage>
        <taxon>Eukaryota</taxon>
        <taxon>Metazoa</taxon>
        <taxon>Ecdysozoa</taxon>
        <taxon>Arthropoda</taxon>
        <taxon>Hexapoda</taxon>
        <taxon>Insecta</taxon>
        <taxon>Pterygota</taxon>
        <taxon>Neoptera</taxon>
        <taxon>Endopterygota</taxon>
        <taxon>Diptera</taxon>
        <taxon>Nematocera</taxon>
        <taxon>Culicoidea</taxon>
        <taxon>Culicidae</taxon>
        <taxon>Anophelinae</taxon>
        <taxon>Anopheles</taxon>
    </lineage>
</organism>
<dbReference type="SMART" id="SM00443">
    <property type="entry name" value="G_patch"/>
    <property type="match status" value="1"/>
</dbReference>
<evidence type="ECO:0008006" key="5">
    <source>
        <dbReference type="Google" id="ProtNLM"/>
    </source>
</evidence>
<reference evidence="3" key="2">
    <citation type="submission" date="2020-05" db="UniProtKB">
        <authorList>
            <consortium name="EnsemblMetazoa"/>
        </authorList>
    </citation>
    <scope>IDENTIFICATION</scope>
    <source>
        <strain evidence="3">WRAIR2</strain>
    </source>
</reference>
<evidence type="ECO:0000259" key="2">
    <source>
        <dbReference type="PROSITE" id="PS51827"/>
    </source>
</evidence>
<dbReference type="STRING" id="7168.A0A182NGA4"/>
<protein>
    <recommendedName>
        <fullName evidence="5">G-patch domain-containing protein</fullName>
    </recommendedName>
</protein>
<accession>A0A182NGA4</accession>
<dbReference type="InterPro" id="IPR000467">
    <property type="entry name" value="G_patch_dom"/>
</dbReference>
<dbReference type="PANTHER" id="PTHR20923">
    <property type="entry name" value="BAT4 PROTEIN-RELATED"/>
    <property type="match status" value="1"/>
</dbReference>
<evidence type="ECO:0000313" key="3">
    <source>
        <dbReference type="EnsemblMetazoa" id="ADIR006676-PA"/>
    </source>
</evidence>
<dbReference type="PROSITE" id="PS50174">
    <property type="entry name" value="G_PATCH"/>
    <property type="match status" value="1"/>
</dbReference>
<dbReference type="Pfam" id="PF01585">
    <property type="entry name" value="G-patch"/>
    <property type="match status" value="1"/>
</dbReference>
<dbReference type="Proteomes" id="UP000075884">
    <property type="component" value="Unassembled WGS sequence"/>
</dbReference>
<dbReference type="PANTHER" id="PTHR20923:SF1">
    <property type="entry name" value="G PATCH DOMAIN AND ANKYRIN REPEAT-CONTAINING PROTEIN 1"/>
    <property type="match status" value="1"/>
</dbReference>
<evidence type="ECO:0000313" key="4">
    <source>
        <dbReference type="Proteomes" id="UP000075884"/>
    </source>
</evidence>
<name>A0A182NGA4_9DIPT</name>
<feature type="domain" description="XRN2-binding (XTBD)" evidence="2">
    <location>
        <begin position="31"/>
        <end position="115"/>
    </location>
</feature>
<keyword evidence="4" id="KW-1185">Reference proteome</keyword>
<dbReference type="EnsemblMetazoa" id="ADIR006676-RA">
    <property type="protein sequence ID" value="ADIR006676-PA"/>
    <property type="gene ID" value="ADIR006676"/>
</dbReference>
<dbReference type="AlphaFoldDB" id="A0A182NGA4"/>
<dbReference type="GO" id="GO:0003676">
    <property type="term" value="F:nucleic acid binding"/>
    <property type="evidence" value="ECO:0007669"/>
    <property type="project" value="InterPro"/>
</dbReference>
<proteinExistence type="predicted"/>
<reference evidence="4" key="1">
    <citation type="submission" date="2013-03" db="EMBL/GenBank/DDBJ databases">
        <title>The Genome Sequence of Anopheles dirus WRAIR2.</title>
        <authorList>
            <consortium name="The Broad Institute Genomics Platform"/>
            <person name="Neafsey D.E."/>
            <person name="Walton C."/>
            <person name="Walker B."/>
            <person name="Young S.K."/>
            <person name="Zeng Q."/>
            <person name="Gargeya S."/>
            <person name="Fitzgerald M."/>
            <person name="Haas B."/>
            <person name="Abouelleil A."/>
            <person name="Allen A.W."/>
            <person name="Alvarado L."/>
            <person name="Arachchi H.M."/>
            <person name="Berlin A.M."/>
            <person name="Chapman S.B."/>
            <person name="Gainer-Dewar J."/>
            <person name="Goldberg J."/>
            <person name="Griggs A."/>
            <person name="Gujja S."/>
            <person name="Hansen M."/>
            <person name="Howarth C."/>
            <person name="Imamovic A."/>
            <person name="Ireland A."/>
            <person name="Larimer J."/>
            <person name="McCowan C."/>
            <person name="Murphy C."/>
            <person name="Pearson M."/>
            <person name="Poon T.W."/>
            <person name="Priest M."/>
            <person name="Roberts A."/>
            <person name="Saif S."/>
            <person name="Shea T."/>
            <person name="Sisk P."/>
            <person name="Sykes S."/>
            <person name="Wortman J."/>
            <person name="Nusbaum C."/>
            <person name="Birren B."/>
        </authorList>
    </citation>
    <scope>NUCLEOTIDE SEQUENCE [LARGE SCALE GENOMIC DNA]</scope>
    <source>
        <strain evidence="4">WRAIR2</strain>
    </source>
</reference>